<feature type="compositionally biased region" description="Low complexity" evidence="2">
    <location>
        <begin position="215"/>
        <end position="226"/>
    </location>
</feature>
<gene>
    <name evidence="3" type="ORF">BN1205_070940</name>
</gene>
<feature type="region of interest" description="Disordered" evidence="2">
    <location>
        <begin position="46"/>
        <end position="71"/>
    </location>
</feature>
<feature type="region of interest" description="Disordered" evidence="2">
    <location>
        <begin position="208"/>
        <end position="231"/>
    </location>
</feature>
<feature type="region of interest" description="Disordered" evidence="2">
    <location>
        <begin position="710"/>
        <end position="736"/>
    </location>
</feature>
<feature type="coiled-coil region" evidence="1">
    <location>
        <begin position="486"/>
        <end position="521"/>
    </location>
</feature>
<feature type="region of interest" description="Disordered" evidence="2">
    <location>
        <begin position="898"/>
        <end position="918"/>
    </location>
</feature>
<feature type="compositionally biased region" description="Basic and acidic residues" evidence="2">
    <location>
        <begin position="306"/>
        <end position="325"/>
    </location>
</feature>
<feature type="region of interest" description="Disordered" evidence="2">
    <location>
        <begin position="1"/>
        <end position="30"/>
    </location>
</feature>
<keyword evidence="1" id="KW-0175">Coiled coil</keyword>
<feature type="compositionally biased region" description="Polar residues" evidence="2">
    <location>
        <begin position="50"/>
        <end position="61"/>
    </location>
</feature>
<feature type="region of interest" description="Disordered" evidence="2">
    <location>
        <begin position="144"/>
        <end position="177"/>
    </location>
</feature>
<evidence type="ECO:0000313" key="3">
    <source>
        <dbReference type="EMBL" id="CEL78137.1"/>
    </source>
</evidence>
<protein>
    <recommendedName>
        <fullName evidence="4">Centrosomal protein POC5</fullName>
    </recommendedName>
</protein>
<proteinExistence type="predicted"/>
<reference evidence="3" key="1">
    <citation type="journal article" date="2015" name="PLoS ONE">
        <title>Comprehensive Evaluation of Toxoplasma gondii VEG and Neospora caninum LIV Genomes with Tachyzoite Stage Transcriptome and Proteome Defines Novel Transcript Features.</title>
        <authorList>
            <person name="Ramaprasad A."/>
            <person name="Mourier T."/>
            <person name="Naeem R."/>
            <person name="Malas T.B."/>
            <person name="Moussa E."/>
            <person name="Panigrahi A."/>
            <person name="Vermont S.J."/>
            <person name="Otto T.D."/>
            <person name="Wastling J."/>
            <person name="Pain A."/>
        </authorList>
    </citation>
    <scope>NUCLEOTIDE SEQUENCE</scope>
    <source>
        <strain evidence="3">VEG</strain>
    </source>
</reference>
<accession>A0A0F7V6P3</accession>
<dbReference type="EMBL" id="LN714502">
    <property type="protein sequence ID" value="CEL78137.1"/>
    <property type="molecule type" value="Genomic_DNA"/>
</dbReference>
<organism evidence="3">
    <name type="scientific">Toxoplasma gondii (strain ATCC 50861 / VEG)</name>
    <dbReference type="NCBI Taxonomy" id="432359"/>
    <lineage>
        <taxon>Eukaryota</taxon>
        <taxon>Sar</taxon>
        <taxon>Alveolata</taxon>
        <taxon>Apicomplexa</taxon>
        <taxon>Conoidasida</taxon>
        <taxon>Coccidia</taxon>
        <taxon>Eucoccidiorida</taxon>
        <taxon>Eimeriorina</taxon>
        <taxon>Sarcocystidae</taxon>
        <taxon>Toxoplasma</taxon>
    </lineage>
</organism>
<feature type="region of interest" description="Disordered" evidence="2">
    <location>
        <begin position="1016"/>
        <end position="1035"/>
    </location>
</feature>
<feature type="compositionally biased region" description="Basic and acidic residues" evidence="2">
    <location>
        <begin position="16"/>
        <end position="29"/>
    </location>
</feature>
<dbReference type="AlphaFoldDB" id="A0A0F7V6P3"/>
<feature type="compositionally biased region" description="Low complexity" evidence="2">
    <location>
        <begin position="144"/>
        <end position="159"/>
    </location>
</feature>
<feature type="coiled-coil region" evidence="1">
    <location>
        <begin position="378"/>
        <end position="405"/>
    </location>
</feature>
<feature type="compositionally biased region" description="Polar residues" evidence="2">
    <location>
        <begin position="583"/>
        <end position="609"/>
    </location>
</feature>
<feature type="region of interest" description="Disordered" evidence="2">
    <location>
        <begin position="559"/>
        <end position="609"/>
    </location>
</feature>
<sequence length="1035" mass="113962">MESHRPCRQPRSPSSRHSEAVNDSDKWMRTENQTVSLPVVVALVDPPASGTQTQKSGTSLFQRGEPQESENGIKRCVSQLQESAKLANSSTPSQRCSHPVSSASRHVRRREVHEMKSCMGNAQQAEDWCTDFCGTEQCGILSISSRPPSSCRDSCSDWSDGGTAAENSDSREVTGSASSVLSTHWRLRESQQKPVDYERDVVVAVPESATCTGNTSPAEATTTSSAPPLPLFASEEDEANKIACMRLEENATSQSWKSSMKKRISASRSSGSTDERSSAVPRFTSPACAPNSDSLGKGMSNIHGGENGKMHDESYSHLQRSEEGPSPRGAARSKPSLLQFEDDSQIFSDELQRSLAHVCRTAELNFFNMTAGMQRRMAEQLRVEQQQHELRLRESRAEVEATRAELIGMRSAKEATEDQLMRVFAYVRRRLLRQEGRERRETTFKAWLTFVEREKATRHLTRLFEAQRIYRKLQRAFHSWRAQCFRATAERQKERATQAAQEAAERQIAALQSERRKETQVLIETRQKLRQEAFQRQQLQRTLQILFLQGATAVCSAPVSGDSKMVTRTPFSETPLDVHPGIHTQNSRLPPQGSTTHGPDVSSVRTTSFPGEMKSPFLTSANISKAAHATAPFSLIGLADSSETYLRANIALQAAAAAPSRPSLSDQQQPGRSECSGLLPSTSIDVPASPVANVQVPYSITAHAVGANRFAQPPTEATEQRQSGIRPPMSHKIQPSGDCNLAVVGRTIGSTSPRVDTHQLNVPACHMFSEHIPDPDERDTKGPRPHPPFLIYPSFTSQGVEALLQPVNIQYRGQTPRFASLGSAQFTKTAIQGAPERVTGSELQLGRGIPPTQHWVLGKAEKLPVGEHGIYRDAGTCQQGTQFDTSGINNHTNTSLLESQKAGASTPPRPSSEVYSWRTRDRPHRYEVREKEFGRAPTRMRVSTPTNISKNKASRLGRISPPATENLTPAPPVPCYVTESSGFGFPSQVTFGPTAASFANKKTEKSTFTATRECRVKPNLSKKQANWTRSNTPGS</sequence>
<feature type="region of interest" description="Disordered" evidence="2">
    <location>
        <begin position="657"/>
        <end position="681"/>
    </location>
</feature>
<feature type="compositionally biased region" description="Polar residues" evidence="2">
    <location>
        <begin position="662"/>
        <end position="671"/>
    </location>
</feature>
<evidence type="ECO:0000256" key="1">
    <source>
        <dbReference type="SAM" id="Coils"/>
    </source>
</evidence>
<feature type="compositionally biased region" description="Polar residues" evidence="2">
    <location>
        <begin position="1021"/>
        <end position="1035"/>
    </location>
</feature>
<feature type="region of interest" description="Disordered" evidence="2">
    <location>
        <begin position="87"/>
        <end position="108"/>
    </location>
</feature>
<evidence type="ECO:0008006" key="4">
    <source>
        <dbReference type="Google" id="ProtNLM"/>
    </source>
</evidence>
<evidence type="ECO:0000256" key="2">
    <source>
        <dbReference type="SAM" id="MobiDB-lite"/>
    </source>
</evidence>
<feature type="compositionally biased region" description="Polar residues" evidence="2">
    <location>
        <begin position="87"/>
        <end position="104"/>
    </location>
</feature>
<name>A0A0F7V6P3_TOXGV</name>
<feature type="region of interest" description="Disordered" evidence="2">
    <location>
        <begin position="250"/>
        <end position="334"/>
    </location>
</feature>